<dbReference type="InterPro" id="IPR050443">
    <property type="entry name" value="RbsD/FucU_mutarotase"/>
</dbReference>
<name>A0AAE3DMI1_9FIRM</name>
<gene>
    <name evidence="4" type="primary">fucU</name>
    <name evidence="4" type="ORF">LKD45_00560</name>
</gene>
<reference evidence="4 5" key="1">
    <citation type="submission" date="2021-10" db="EMBL/GenBank/DDBJ databases">
        <title>Anaerobic single-cell dispensing facilitates the cultivation of human gut bacteria.</title>
        <authorList>
            <person name="Afrizal A."/>
        </authorList>
    </citation>
    <scope>NUCLEOTIDE SEQUENCE [LARGE SCALE GENOMIC DNA]</scope>
    <source>
        <strain evidence="4 5">CLA-AA-H244</strain>
    </source>
</reference>
<dbReference type="Proteomes" id="UP001199355">
    <property type="component" value="Unassembled WGS sequence"/>
</dbReference>
<organism evidence="4 5">
    <name type="scientific">Gallintestinimicrobium propionicum</name>
    <dbReference type="NCBI Taxonomy" id="2981770"/>
    <lineage>
        <taxon>Bacteria</taxon>
        <taxon>Bacillati</taxon>
        <taxon>Bacillota</taxon>
        <taxon>Clostridia</taxon>
        <taxon>Lachnospirales</taxon>
        <taxon>Lachnospiraceae</taxon>
        <taxon>Gallintestinimicrobium</taxon>
    </lineage>
</organism>
<dbReference type="NCBIfam" id="NF011949">
    <property type="entry name" value="PRK15420.1"/>
    <property type="match status" value="1"/>
</dbReference>
<dbReference type="AlphaFoldDB" id="A0AAE3DMI1"/>
<sequence length="141" mass="15603">MLKGISPLISPELLKVLDEMGHGDEIVLADANFPSSSIGQRVIRADGIGTAELLAAILPLFPLDQYDPEHFVLMEVVPGDTVVPVIWEAYKALLNYYEPGTEVHKIKRFAYYERAKKAYCVVATGEKAQYANIILKKGVVK</sequence>
<protein>
    <submittedName>
        <fullName evidence="4">L-fucose mutarotase</fullName>
        <ecNumber evidence="4">5.1.3.29</ecNumber>
    </submittedName>
</protein>
<evidence type="ECO:0000256" key="2">
    <source>
        <dbReference type="ARBA" id="ARBA00023235"/>
    </source>
</evidence>
<dbReference type="InterPro" id="IPR023750">
    <property type="entry name" value="RbsD-like_sf"/>
</dbReference>
<evidence type="ECO:0000313" key="5">
    <source>
        <dbReference type="Proteomes" id="UP001199355"/>
    </source>
</evidence>
<dbReference type="InterPro" id="IPR007721">
    <property type="entry name" value="RbsD_FucU"/>
</dbReference>
<comment type="catalytic activity">
    <reaction evidence="3">
        <text>alpha-L-fucose = beta-L-fucose</text>
        <dbReference type="Rhea" id="RHEA:25580"/>
        <dbReference type="ChEBI" id="CHEBI:42548"/>
        <dbReference type="ChEBI" id="CHEBI:42589"/>
        <dbReference type="EC" id="5.1.3.29"/>
    </reaction>
</comment>
<comment type="caution">
    <text evidence="4">The sequence shown here is derived from an EMBL/GenBank/DDBJ whole genome shotgun (WGS) entry which is preliminary data.</text>
</comment>
<dbReference type="Gene3D" id="3.40.1650.10">
    <property type="entry name" value="RbsD-like domain"/>
    <property type="match status" value="1"/>
</dbReference>
<dbReference type="GO" id="GO:0006004">
    <property type="term" value="P:fucose metabolic process"/>
    <property type="evidence" value="ECO:0007669"/>
    <property type="project" value="TreeGrafter"/>
</dbReference>
<evidence type="ECO:0000313" key="4">
    <source>
        <dbReference type="EMBL" id="MCC2166203.1"/>
    </source>
</evidence>
<comment type="catalytic activity">
    <reaction evidence="1">
        <text>beta-D-ribopyranose = beta-D-ribofuranose</text>
        <dbReference type="Rhea" id="RHEA:25432"/>
        <dbReference type="ChEBI" id="CHEBI:27476"/>
        <dbReference type="ChEBI" id="CHEBI:47002"/>
        <dbReference type="EC" id="5.4.99.62"/>
    </reaction>
</comment>
<dbReference type="EMBL" id="JAJEQF010000001">
    <property type="protein sequence ID" value="MCC2166203.1"/>
    <property type="molecule type" value="Genomic_DNA"/>
</dbReference>
<accession>A0AAE3DMI1</accession>
<dbReference type="GO" id="GO:0042806">
    <property type="term" value="F:fucose binding"/>
    <property type="evidence" value="ECO:0007669"/>
    <property type="project" value="TreeGrafter"/>
</dbReference>
<dbReference type="SUPFAM" id="SSF102546">
    <property type="entry name" value="RbsD-like"/>
    <property type="match status" value="1"/>
</dbReference>
<dbReference type="PANTHER" id="PTHR31690:SF4">
    <property type="entry name" value="FUCOSE MUTAROTASE"/>
    <property type="match status" value="1"/>
</dbReference>
<dbReference type="RefSeq" id="WP_308727436.1">
    <property type="nucleotide sequence ID" value="NZ_JAJEQF010000001.1"/>
</dbReference>
<dbReference type="EC" id="5.1.3.29" evidence="4"/>
<dbReference type="GO" id="GO:0062193">
    <property type="term" value="F:D-ribose pyranase activity"/>
    <property type="evidence" value="ECO:0007669"/>
    <property type="project" value="UniProtKB-EC"/>
</dbReference>
<proteinExistence type="predicted"/>
<keyword evidence="5" id="KW-1185">Reference proteome</keyword>
<keyword evidence="2 4" id="KW-0413">Isomerase</keyword>
<dbReference type="PANTHER" id="PTHR31690">
    <property type="entry name" value="FUCOSE MUTAROTASE"/>
    <property type="match status" value="1"/>
</dbReference>
<evidence type="ECO:0000256" key="1">
    <source>
        <dbReference type="ARBA" id="ARBA00000223"/>
    </source>
</evidence>
<dbReference type="GO" id="GO:0036373">
    <property type="term" value="F:L-fucose mutarotase activity"/>
    <property type="evidence" value="ECO:0007669"/>
    <property type="project" value="UniProtKB-EC"/>
</dbReference>
<evidence type="ECO:0000256" key="3">
    <source>
        <dbReference type="ARBA" id="ARBA00036324"/>
    </source>
</evidence>
<dbReference type="Pfam" id="PF05025">
    <property type="entry name" value="RbsD_FucU"/>
    <property type="match status" value="1"/>
</dbReference>